<evidence type="ECO:0000313" key="2">
    <source>
        <dbReference type="EMBL" id="GBP55025.1"/>
    </source>
</evidence>
<gene>
    <name evidence="2" type="ORF">EVAR_46321_1</name>
</gene>
<protein>
    <submittedName>
        <fullName evidence="2">Uncharacterized protein</fullName>
    </submittedName>
</protein>
<dbReference type="Proteomes" id="UP000299102">
    <property type="component" value="Unassembled WGS sequence"/>
</dbReference>
<feature type="region of interest" description="Disordered" evidence="1">
    <location>
        <begin position="204"/>
        <end position="233"/>
    </location>
</feature>
<proteinExistence type="predicted"/>
<dbReference type="AlphaFoldDB" id="A0A4C1WYC0"/>
<feature type="region of interest" description="Disordered" evidence="1">
    <location>
        <begin position="111"/>
        <end position="131"/>
    </location>
</feature>
<keyword evidence="3" id="KW-1185">Reference proteome</keyword>
<evidence type="ECO:0000313" key="3">
    <source>
        <dbReference type="Proteomes" id="UP000299102"/>
    </source>
</evidence>
<comment type="caution">
    <text evidence="2">The sequence shown here is derived from an EMBL/GenBank/DDBJ whole genome shotgun (WGS) entry which is preliminary data.</text>
</comment>
<reference evidence="2 3" key="1">
    <citation type="journal article" date="2019" name="Commun. Biol.">
        <title>The bagworm genome reveals a unique fibroin gene that provides high tensile strength.</title>
        <authorList>
            <person name="Kono N."/>
            <person name="Nakamura H."/>
            <person name="Ohtoshi R."/>
            <person name="Tomita M."/>
            <person name="Numata K."/>
            <person name="Arakawa K."/>
        </authorList>
    </citation>
    <scope>NUCLEOTIDE SEQUENCE [LARGE SCALE GENOMIC DNA]</scope>
</reference>
<accession>A0A4C1WYC0</accession>
<name>A0A4C1WYC0_EUMVA</name>
<dbReference type="EMBL" id="BGZK01000660">
    <property type="protein sequence ID" value="GBP55025.1"/>
    <property type="molecule type" value="Genomic_DNA"/>
</dbReference>
<dbReference type="OrthoDB" id="10022108at2759"/>
<sequence length="357" mass="39385">MDDREFRVVLREVPKEIPIEEVKEDLLTQDLPVQSVRRITNRAREPLDLVLVTANTGIDYETKRSFYRIKAAVLARLRGIYPKKINPPPPAQAAPRRAPARAVTQKLSYAKATAGPHTDPPPQTKTNSTPSENIKALMSVISIIEIGEVVLLANKFKAAANPVEKIQILAEHALLVEAIKNSRVAGYLSSVKILHFLRSKPKKKGGVQFECSGRRGSNKKEGSSPPQGDGIIHSSVRALGPNGRPRAPAPSALSTILLHIVFSVQTAAPLRPATLPALPTESPLRRHAPQRILIIHLFFRFEIAVFWKFITNFKNKAIFVKPLRSNRWLPNGVNEAICSEPRALAFPLQGTANPGRT</sequence>
<evidence type="ECO:0000256" key="1">
    <source>
        <dbReference type="SAM" id="MobiDB-lite"/>
    </source>
</evidence>
<organism evidence="2 3">
    <name type="scientific">Eumeta variegata</name>
    <name type="common">Bagworm moth</name>
    <name type="synonym">Eumeta japonica</name>
    <dbReference type="NCBI Taxonomy" id="151549"/>
    <lineage>
        <taxon>Eukaryota</taxon>
        <taxon>Metazoa</taxon>
        <taxon>Ecdysozoa</taxon>
        <taxon>Arthropoda</taxon>
        <taxon>Hexapoda</taxon>
        <taxon>Insecta</taxon>
        <taxon>Pterygota</taxon>
        <taxon>Neoptera</taxon>
        <taxon>Endopterygota</taxon>
        <taxon>Lepidoptera</taxon>
        <taxon>Glossata</taxon>
        <taxon>Ditrysia</taxon>
        <taxon>Tineoidea</taxon>
        <taxon>Psychidae</taxon>
        <taxon>Oiketicinae</taxon>
        <taxon>Eumeta</taxon>
    </lineage>
</organism>